<name>A0ACB8B654_9AGAM</name>
<dbReference type="Proteomes" id="UP000790709">
    <property type="component" value="Unassembled WGS sequence"/>
</dbReference>
<dbReference type="EMBL" id="MU266587">
    <property type="protein sequence ID" value="KAH7920338.1"/>
    <property type="molecule type" value="Genomic_DNA"/>
</dbReference>
<evidence type="ECO:0000313" key="1">
    <source>
        <dbReference type="EMBL" id="KAH7920338.1"/>
    </source>
</evidence>
<sequence length="588" mass="67007">MASWTQLDSNPRRRVFSRPLGVTETTFYWDGVLNSTADTVMHIQILATQGDDVALCSAANVNRAWSSVKQRFPLIAAEVVEQEDNSGSALQFILREENIDNLRAGDVTFGWVTSFEDAERFVTDILDGPRPLSSQLLARVYMLRRADCHDKFHVVIIVAHCVTDMCSTSTVIRSFFHTLASRHEHPTQALETRLDMYRSLEHGIPYGGLSLARQRWRRALGYAIHMARISGFKGGHTLPGRFTTSTSFTPALSRLMVCDFSRSESEIILGNCRRHNITFNTAYYALSQVAMTRIFSRRYLRGEMSEEEWEYRTRQPMHFNGPLNLRPYQDKEWFKKGGSGDVGLNISFFQYTLPSMPLGIMARRSNTTGLKLADGAPHFADLFPFRRFLHRCSIVKSTADKVFNHPRFVDIALAAHDRILPTRAAALRWLHEDKKVRSGLKSEKGAPIRAECMGPVLSLAGSTLGNMDGLIPADYPLPPSDRLSPLAPNDHPHRAGYYAELEPPREHQPESPRLRIEYWRTHLHARPAELYLGASTLHRQLQYMIFYDGRVFEEEIVREWLNEVKDATMWYLGQPHGEGGREQAKSRL</sequence>
<organism evidence="1 2">
    <name type="scientific">Leucogyrophana mollusca</name>
    <dbReference type="NCBI Taxonomy" id="85980"/>
    <lineage>
        <taxon>Eukaryota</taxon>
        <taxon>Fungi</taxon>
        <taxon>Dikarya</taxon>
        <taxon>Basidiomycota</taxon>
        <taxon>Agaricomycotina</taxon>
        <taxon>Agaricomycetes</taxon>
        <taxon>Agaricomycetidae</taxon>
        <taxon>Boletales</taxon>
        <taxon>Boletales incertae sedis</taxon>
        <taxon>Leucogyrophana</taxon>
    </lineage>
</organism>
<proteinExistence type="predicted"/>
<keyword evidence="2" id="KW-1185">Reference proteome</keyword>
<accession>A0ACB8B654</accession>
<evidence type="ECO:0000313" key="2">
    <source>
        <dbReference type="Proteomes" id="UP000790709"/>
    </source>
</evidence>
<reference evidence="1" key="1">
    <citation type="journal article" date="2021" name="New Phytol.">
        <title>Evolutionary innovations through gain and loss of genes in the ectomycorrhizal Boletales.</title>
        <authorList>
            <person name="Wu G."/>
            <person name="Miyauchi S."/>
            <person name="Morin E."/>
            <person name="Kuo A."/>
            <person name="Drula E."/>
            <person name="Varga T."/>
            <person name="Kohler A."/>
            <person name="Feng B."/>
            <person name="Cao Y."/>
            <person name="Lipzen A."/>
            <person name="Daum C."/>
            <person name="Hundley H."/>
            <person name="Pangilinan J."/>
            <person name="Johnson J."/>
            <person name="Barry K."/>
            <person name="LaButti K."/>
            <person name="Ng V."/>
            <person name="Ahrendt S."/>
            <person name="Min B."/>
            <person name="Choi I.G."/>
            <person name="Park H."/>
            <person name="Plett J.M."/>
            <person name="Magnuson J."/>
            <person name="Spatafora J.W."/>
            <person name="Nagy L.G."/>
            <person name="Henrissat B."/>
            <person name="Grigoriev I.V."/>
            <person name="Yang Z.L."/>
            <person name="Xu J."/>
            <person name="Martin F.M."/>
        </authorList>
    </citation>
    <scope>NUCLEOTIDE SEQUENCE</scope>
    <source>
        <strain evidence="1">KUC20120723A-06</strain>
    </source>
</reference>
<protein>
    <submittedName>
        <fullName evidence="1">Uncharacterized protein</fullName>
    </submittedName>
</protein>
<comment type="caution">
    <text evidence="1">The sequence shown here is derived from an EMBL/GenBank/DDBJ whole genome shotgun (WGS) entry which is preliminary data.</text>
</comment>
<gene>
    <name evidence="1" type="ORF">BV22DRAFT_1021395</name>
</gene>